<sequence>MIEVKDLVRQFSSGDRTIKPVNGVSFQLERGAFASIVGKSGSGKSTLLSLLGALDKPTSGDVVVDGVSLAGLPDAKLTAYRRKDIGFVFQQFNLVPNLTALENVMLPMEFAGLGRSARKARAQALLERVQLDPEKHVRKANRLSGGEQQRVAIARALSNEPKLILADEPTGNLDEQTGEHIVELLSSLSRENRTTVLVVTHDRGLAQKTQRRFRLQQGTLREEETARA</sequence>
<organism evidence="5 6">
    <name type="scientific">Arthrobacter woluwensis</name>
    <dbReference type="NCBI Taxonomy" id="156980"/>
    <lineage>
        <taxon>Bacteria</taxon>
        <taxon>Bacillati</taxon>
        <taxon>Actinomycetota</taxon>
        <taxon>Actinomycetes</taxon>
        <taxon>Micrococcales</taxon>
        <taxon>Micrococcaceae</taxon>
        <taxon>Arthrobacter</taxon>
    </lineage>
</organism>
<dbReference type="InterPro" id="IPR017911">
    <property type="entry name" value="MacB-like_ATP-bd"/>
</dbReference>
<keyword evidence="3 5" id="KW-0067">ATP-binding</keyword>
<dbReference type="GO" id="GO:0098796">
    <property type="term" value="C:membrane protein complex"/>
    <property type="evidence" value="ECO:0007669"/>
    <property type="project" value="UniProtKB-ARBA"/>
</dbReference>
<dbReference type="PANTHER" id="PTHR24220:SF86">
    <property type="entry name" value="ABC TRANSPORTER ABCH.1"/>
    <property type="match status" value="1"/>
</dbReference>
<dbReference type="GO" id="GO:0005886">
    <property type="term" value="C:plasma membrane"/>
    <property type="evidence" value="ECO:0007669"/>
    <property type="project" value="TreeGrafter"/>
</dbReference>
<dbReference type="Gene3D" id="3.40.50.300">
    <property type="entry name" value="P-loop containing nucleotide triphosphate hydrolases"/>
    <property type="match status" value="1"/>
</dbReference>
<proteinExistence type="predicted"/>
<evidence type="ECO:0000313" key="5">
    <source>
        <dbReference type="EMBL" id="SEB76269.1"/>
    </source>
</evidence>
<dbReference type="InterPro" id="IPR003593">
    <property type="entry name" value="AAA+_ATPase"/>
</dbReference>
<dbReference type="FunFam" id="3.40.50.300:FF:000032">
    <property type="entry name" value="Export ABC transporter ATP-binding protein"/>
    <property type="match status" value="1"/>
</dbReference>
<dbReference type="InterPro" id="IPR017871">
    <property type="entry name" value="ABC_transporter-like_CS"/>
</dbReference>
<accession>A0A1H4LZS0</accession>
<dbReference type="GO" id="GO:0005524">
    <property type="term" value="F:ATP binding"/>
    <property type="evidence" value="ECO:0007669"/>
    <property type="project" value="UniProtKB-KW"/>
</dbReference>
<feature type="domain" description="ABC transporter" evidence="4">
    <location>
        <begin position="2"/>
        <end position="228"/>
    </location>
</feature>
<dbReference type="InterPro" id="IPR003439">
    <property type="entry name" value="ABC_transporter-like_ATP-bd"/>
</dbReference>
<keyword evidence="6" id="KW-1185">Reference proteome</keyword>
<evidence type="ECO:0000256" key="3">
    <source>
        <dbReference type="ARBA" id="ARBA00022840"/>
    </source>
</evidence>
<dbReference type="SUPFAM" id="SSF52540">
    <property type="entry name" value="P-loop containing nucleoside triphosphate hydrolases"/>
    <property type="match status" value="1"/>
</dbReference>
<evidence type="ECO:0000313" key="6">
    <source>
        <dbReference type="Proteomes" id="UP000182652"/>
    </source>
</evidence>
<dbReference type="PROSITE" id="PS50893">
    <property type="entry name" value="ABC_TRANSPORTER_2"/>
    <property type="match status" value="1"/>
</dbReference>
<dbReference type="RefSeq" id="WP_066211606.1">
    <property type="nucleotide sequence ID" value="NZ_CP049819.1"/>
</dbReference>
<dbReference type="EMBL" id="FNSN01000003">
    <property type="protein sequence ID" value="SEB76269.1"/>
    <property type="molecule type" value="Genomic_DNA"/>
</dbReference>
<evidence type="ECO:0000259" key="4">
    <source>
        <dbReference type="PROSITE" id="PS50893"/>
    </source>
</evidence>
<protein>
    <submittedName>
        <fullName evidence="5">Putative ABC transport system ATP-binding protein</fullName>
    </submittedName>
</protein>
<reference evidence="5 6" key="1">
    <citation type="submission" date="2016-10" db="EMBL/GenBank/DDBJ databases">
        <authorList>
            <person name="de Groot N.N."/>
        </authorList>
    </citation>
    <scope>NUCLEOTIDE SEQUENCE [LARGE SCALE GENOMIC DNA]</scope>
    <source>
        <strain evidence="5 6">DSM 10495</strain>
    </source>
</reference>
<dbReference type="Proteomes" id="UP000182652">
    <property type="component" value="Unassembled WGS sequence"/>
</dbReference>
<dbReference type="InterPro" id="IPR027417">
    <property type="entry name" value="P-loop_NTPase"/>
</dbReference>
<dbReference type="STRING" id="156980.SAMN04489745_1182"/>
<dbReference type="PROSITE" id="PS00211">
    <property type="entry name" value="ABC_TRANSPORTER_1"/>
    <property type="match status" value="1"/>
</dbReference>
<gene>
    <name evidence="5" type="ORF">SAMN04489745_1182</name>
</gene>
<dbReference type="Pfam" id="PF00005">
    <property type="entry name" value="ABC_tran"/>
    <property type="match status" value="1"/>
</dbReference>
<dbReference type="OrthoDB" id="9778572at2"/>
<evidence type="ECO:0000256" key="2">
    <source>
        <dbReference type="ARBA" id="ARBA00022741"/>
    </source>
</evidence>
<dbReference type="GO" id="GO:0022857">
    <property type="term" value="F:transmembrane transporter activity"/>
    <property type="evidence" value="ECO:0007669"/>
    <property type="project" value="TreeGrafter"/>
</dbReference>
<keyword evidence="1" id="KW-0813">Transport</keyword>
<evidence type="ECO:0000256" key="1">
    <source>
        <dbReference type="ARBA" id="ARBA00022448"/>
    </source>
</evidence>
<dbReference type="SMART" id="SM00382">
    <property type="entry name" value="AAA"/>
    <property type="match status" value="1"/>
</dbReference>
<dbReference type="PANTHER" id="PTHR24220">
    <property type="entry name" value="IMPORT ATP-BINDING PROTEIN"/>
    <property type="match status" value="1"/>
</dbReference>
<dbReference type="InterPro" id="IPR015854">
    <property type="entry name" value="ABC_transpr_LolD-like"/>
</dbReference>
<keyword evidence="2" id="KW-0547">Nucleotide-binding</keyword>
<name>A0A1H4LZS0_9MICC</name>
<dbReference type="AlphaFoldDB" id="A0A1H4LZS0"/>
<dbReference type="CDD" id="cd03255">
    <property type="entry name" value="ABC_MJ0796_LolCDE_FtsE"/>
    <property type="match status" value="1"/>
</dbReference>
<dbReference type="GO" id="GO:0016887">
    <property type="term" value="F:ATP hydrolysis activity"/>
    <property type="evidence" value="ECO:0007669"/>
    <property type="project" value="InterPro"/>
</dbReference>